<evidence type="ECO:0000313" key="5">
    <source>
        <dbReference type="Proteomes" id="UP000011728"/>
    </source>
</evidence>
<dbReference type="AlphaFoldDB" id="M1MQS0"/>
<dbReference type="Gene3D" id="3.40.710.10">
    <property type="entry name" value="DD-peptidase/beta-lactamase superfamily"/>
    <property type="match status" value="1"/>
</dbReference>
<dbReference type="OrthoDB" id="9797709at2"/>
<feature type="domain" description="Beta-lactamase-related" evidence="3">
    <location>
        <begin position="53"/>
        <end position="359"/>
    </location>
</feature>
<name>M1MQS0_9CLOT</name>
<dbReference type="HOGENOM" id="CLU_020027_0_1_9"/>
<dbReference type="InterPro" id="IPR001466">
    <property type="entry name" value="Beta-lactam-related"/>
</dbReference>
<dbReference type="PATRIC" id="fig|931276.5.peg.4823"/>
<accession>M1MQS0</accession>
<dbReference type="PANTHER" id="PTHR46825:SF11">
    <property type="entry name" value="PENICILLIN-BINDING PROTEIN 4"/>
    <property type="match status" value="1"/>
</dbReference>
<dbReference type="InterPro" id="IPR012338">
    <property type="entry name" value="Beta-lactam/transpept-like"/>
</dbReference>
<dbReference type="Proteomes" id="UP000011728">
    <property type="component" value="Chromosome"/>
</dbReference>
<evidence type="ECO:0000256" key="2">
    <source>
        <dbReference type="ARBA" id="ARBA00023136"/>
    </source>
</evidence>
<dbReference type="eggNOG" id="COG1680">
    <property type="taxonomic scope" value="Bacteria"/>
</dbReference>
<dbReference type="EMBL" id="CP004121">
    <property type="protein sequence ID" value="AGF58538.1"/>
    <property type="molecule type" value="Genomic_DNA"/>
</dbReference>
<dbReference type="Pfam" id="PF00144">
    <property type="entry name" value="Beta-lactamase"/>
    <property type="match status" value="1"/>
</dbReference>
<proteinExistence type="predicted"/>
<keyword evidence="5" id="KW-1185">Reference proteome</keyword>
<reference evidence="4 5" key="1">
    <citation type="submission" date="2013-02" db="EMBL/GenBank/DDBJ databases">
        <title>Genome sequence of Clostridium saccharoperbutylacetonicum N1-4(HMT).</title>
        <authorList>
            <person name="Poehlein A."/>
            <person name="Daniel R."/>
        </authorList>
    </citation>
    <scope>NUCLEOTIDE SEQUENCE [LARGE SCALE GENOMIC DNA]</scope>
    <source>
        <strain evidence="5">N1-4(HMT)</strain>
    </source>
</reference>
<evidence type="ECO:0000259" key="3">
    <source>
        <dbReference type="Pfam" id="PF00144"/>
    </source>
</evidence>
<comment type="subcellular location">
    <subcellularLocation>
        <location evidence="1">Membrane</location>
    </subcellularLocation>
</comment>
<dbReference type="SUPFAM" id="SSF56601">
    <property type="entry name" value="beta-lactamase/transpeptidase-like"/>
    <property type="match status" value="1"/>
</dbReference>
<keyword evidence="2" id="KW-0472">Membrane</keyword>
<evidence type="ECO:0000256" key="1">
    <source>
        <dbReference type="ARBA" id="ARBA00004370"/>
    </source>
</evidence>
<dbReference type="GO" id="GO:0016020">
    <property type="term" value="C:membrane"/>
    <property type="evidence" value="ECO:0007669"/>
    <property type="project" value="UniProtKB-SubCell"/>
</dbReference>
<evidence type="ECO:0000313" key="4">
    <source>
        <dbReference type="EMBL" id="AGF58538.1"/>
    </source>
</evidence>
<dbReference type="RefSeq" id="WP_015394847.1">
    <property type="nucleotide sequence ID" value="NC_020291.1"/>
</dbReference>
<organism evidence="4 5">
    <name type="scientific">Clostridium saccharoperbutylacetonicum N1-4(HMT)</name>
    <dbReference type="NCBI Taxonomy" id="931276"/>
    <lineage>
        <taxon>Bacteria</taxon>
        <taxon>Bacillati</taxon>
        <taxon>Bacillota</taxon>
        <taxon>Clostridia</taxon>
        <taxon>Eubacteriales</taxon>
        <taxon>Clostridiaceae</taxon>
        <taxon>Clostridium</taxon>
    </lineage>
</organism>
<dbReference type="STRING" id="36745.CLSAP_45580"/>
<sequence>MIKKFIIYIVALTIVIVLLLNGCSSNEPNEAKALRESSNGINKYTQSKIIEYIDNYSKDYEFSGSILITEGSTILFDKAFGMADYDNNIENTTQTQFEIASITKQFTATAILMLQEKNLLSVQDPISKYIPDYPKGDEIKICNLLDHTSGIPDYVDSIGNVESGEQVYTLEELISLFKDEPLEFEVGTDFKYSNSNYILLGYIIEKVSQKNYKEYIEENILKPLSLNSTGFLSNGNDMKNKAIGYAEIINSQNQYEKSIDTEGSFIASAGEMYSTVEDLYRWEEALYSEKIINKQSLNEMFTPNLSDYGYGWFIDESTLGNKSISHGGDLPGYTSYVKRNLDKRYLVIILSNRDDDPYVNYIATGVTKILENK</sequence>
<dbReference type="PANTHER" id="PTHR46825">
    <property type="entry name" value="D-ALANYL-D-ALANINE-CARBOXYPEPTIDASE/ENDOPEPTIDASE AMPH"/>
    <property type="match status" value="1"/>
</dbReference>
<dbReference type="KEGG" id="csr:Cspa_c47850"/>
<protein>
    <submittedName>
        <fullName evidence="4">Penicillin-binding protein 4</fullName>
    </submittedName>
</protein>
<dbReference type="InterPro" id="IPR050491">
    <property type="entry name" value="AmpC-like"/>
</dbReference>
<gene>
    <name evidence="4" type="primary">pbpE</name>
    <name evidence="4" type="ORF">Cspa_c47850</name>
</gene>